<dbReference type="FunFam" id="3.40.50.300:FF:000142">
    <property type="entry name" value="Midasin"/>
    <property type="match status" value="1"/>
</dbReference>
<evidence type="ECO:0000256" key="7">
    <source>
        <dbReference type="ARBA" id="ARBA00023186"/>
    </source>
</evidence>
<dbReference type="InterPro" id="IPR003593">
    <property type="entry name" value="AAA+_ATPase"/>
</dbReference>
<evidence type="ECO:0000259" key="10">
    <source>
        <dbReference type="SMART" id="SM00382"/>
    </source>
</evidence>
<dbReference type="GO" id="GO:0005654">
    <property type="term" value="C:nucleoplasm"/>
    <property type="evidence" value="ECO:0007669"/>
    <property type="project" value="UniProtKB-SubCell"/>
</dbReference>
<evidence type="ECO:0000256" key="5">
    <source>
        <dbReference type="ARBA" id="ARBA00022741"/>
    </source>
</evidence>
<keyword evidence="7 9" id="KW-0143">Chaperone</keyword>
<dbReference type="EMBL" id="DS022304">
    <property type="protein sequence ID" value="OAJ40298.1"/>
    <property type="molecule type" value="Genomic_DNA"/>
</dbReference>
<dbReference type="GO" id="GO:0030687">
    <property type="term" value="C:preribosome, large subunit precursor"/>
    <property type="evidence" value="ECO:0007669"/>
    <property type="project" value="TreeGrafter"/>
</dbReference>
<proteinExistence type="inferred from homology"/>
<dbReference type="GO" id="GO:0016887">
    <property type="term" value="F:ATP hydrolysis activity"/>
    <property type="evidence" value="ECO:0007669"/>
    <property type="project" value="InterPro"/>
</dbReference>
<evidence type="ECO:0000256" key="3">
    <source>
        <dbReference type="ARBA" id="ARBA00007188"/>
    </source>
</evidence>
<keyword evidence="5 9" id="KW-0547">Nucleotide-binding</keyword>
<feature type="domain" description="AAA+ ATPase" evidence="10">
    <location>
        <begin position="1160"/>
        <end position="1305"/>
    </location>
</feature>
<dbReference type="CDD" id="cd00009">
    <property type="entry name" value="AAA"/>
    <property type="match status" value="2"/>
</dbReference>
<dbReference type="PROSITE" id="PS00675">
    <property type="entry name" value="SIGMA54_INTERACT_1"/>
    <property type="match status" value="1"/>
</dbReference>
<dbReference type="PANTHER" id="PTHR48103:SF2">
    <property type="entry name" value="MIDASIN"/>
    <property type="match status" value="1"/>
</dbReference>
<organism evidence="11 12">
    <name type="scientific">Batrachochytrium dendrobatidis (strain JEL423)</name>
    <dbReference type="NCBI Taxonomy" id="403673"/>
    <lineage>
        <taxon>Eukaryota</taxon>
        <taxon>Fungi</taxon>
        <taxon>Fungi incertae sedis</taxon>
        <taxon>Chytridiomycota</taxon>
        <taxon>Chytridiomycota incertae sedis</taxon>
        <taxon>Chytridiomycetes</taxon>
        <taxon>Rhizophydiales</taxon>
        <taxon>Rhizophydiales incertae sedis</taxon>
        <taxon>Batrachochytrium</taxon>
    </lineage>
</organism>
<feature type="domain" description="AAA+ ATPase" evidence="10">
    <location>
        <begin position="1459"/>
        <end position="1687"/>
    </location>
</feature>
<protein>
    <recommendedName>
        <fullName evidence="4 9">Midasin</fullName>
    </recommendedName>
</protein>
<dbReference type="PANTHER" id="PTHR48103">
    <property type="entry name" value="MIDASIN-RELATED"/>
    <property type="match status" value="1"/>
</dbReference>
<comment type="similarity">
    <text evidence="3 9">Belongs to the midasin family.</text>
</comment>
<evidence type="ECO:0000256" key="1">
    <source>
        <dbReference type="ARBA" id="ARBA00004604"/>
    </source>
</evidence>
<evidence type="ECO:0000256" key="2">
    <source>
        <dbReference type="ARBA" id="ARBA00004642"/>
    </source>
</evidence>
<dbReference type="InterPro" id="IPR012099">
    <property type="entry name" value="Midasin"/>
</dbReference>
<dbReference type="InterPro" id="IPR040848">
    <property type="entry name" value="AAA_lid_7"/>
</dbReference>
<evidence type="ECO:0000313" key="11">
    <source>
        <dbReference type="EMBL" id="OAJ40298.1"/>
    </source>
</evidence>
<feature type="domain" description="AAA+ ATPase" evidence="10">
    <location>
        <begin position="367"/>
        <end position="546"/>
    </location>
</feature>
<comment type="function">
    <text evidence="9">Nuclear chaperone required for maturation and nuclear export of pre-60S ribosome subunits.</text>
</comment>
<evidence type="ECO:0000256" key="4">
    <source>
        <dbReference type="ARBA" id="ARBA00017143"/>
    </source>
</evidence>
<dbReference type="Proteomes" id="UP000077115">
    <property type="component" value="Unassembled WGS sequence"/>
</dbReference>
<keyword evidence="8 9" id="KW-0539">Nucleus</keyword>
<dbReference type="Pfam" id="PF17865">
    <property type="entry name" value="AAA_lid_5"/>
    <property type="match status" value="1"/>
</dbReference>
<dbReference type="InterPro" id="IPR027417">
    <property type="entry name" value="P-loop_NTPase"/>
</dbReference>
<dbReference type="GO" id="GO:0005524">
    <property type="term" value="F:ATP binding"/>
    <property type="evidence" value="ECO:0007669"/>
    <property type="project" value="UniProtKB-KW"/>
</dbReference>
<comment type="subcellular location">
    <subcellularLocation>
        <location evidence="1">Nucleus</location>
        <location evidence="1">Nucleolus</location>
    </subcellularLocation>
    <subcellularLocation>
        <location evidence="2">Nucleus</location>
        <location evidence="2">Nucleoplasm</location>
    </subcellularLocation>
</comment>
<dbReference type="FunFam" id="3.40.50.300:FF:001384">
    <property type="entry name" value="Midasin"/>
    <property type="match status" value="1"/>
</dbReference>
<dbReference type="OrthoDB" id="5186at2759"/>
<dbReference type="FunFam" id="3.40.50.300:FF:001368">
    <property type="entry name" value="Midasin"/>
    <property type="match status" value="1"/>
</dbReference>
<dbReference type="InterPro" id="IPR041190">
    <property type="entry name" value="Midasin_AAA_lid_5"/>
</dbReference>
<dbReference type="GO" id="GO:0000055">
    <property type="term" value="P:ribosomal large subunit export from nucleus"/>
    <property type="evidence" value="ECO:0007669"/>
    <property type="project" value="TreeGrafter"/>
</dbReference>
<reference evidence="11 12" key="2">
    <citation type="submission" date="2016-05" db="EMBL/GenBank/DDBJ databases">
        <title>Lineage-specific infection strategies underlie the spectrum of fungal disease in amphibians.</title>
        <authorList>
            <person name="Cuomo C.A."/>
            <person name="Farrer R.A."/>
            <person name="James T."/>
            <person name="Longcore J."/>
            <person name="Birren B."/>
        </authorList>
    </citation>
    <scope>NUCLEOTIDE SEQUENCE [LARGE SCALE GENOMIC DNA]</scope>
    <source>
        <strain evidence="11 12">JEL423</strain>
    </source>
</reference>
<dbReference type="InterPro" id="IPR025662">
    <property type="entry name" value="Sigma_54_int_dom_ATP-bd_1"/>
</dbReference>
<accession>A0A177WJJ2</accession>
<feature type="domain" description="AAA+ ATPase" evidence="10">
    <location>
        <begin position="2198"/>
        <end position="2445"/>
    </location>
</feature>
<dbReference type="eggNOG" id="KOG1808">
    <property type="taxonomic scope" value="Eukaryota"/>
</dbReference>
<dbReference type="Pfam" id="PF21108">
    <property type="entry name" value="MDN1_4th"/>
    <property type="match status" value="1"/>
</dbReference>
<dbReference type="GO" id="GO:0005730">
    <property type="term" value="C:nucleolus"/>
    <property type="evidence" value="ECO:0007669"/>
    <property type="project" value="UniProtKB-SubCell"/>
</dbReference>
<dbReference type="GO" id="GO:0000027">
    <property type="term" value="P:ribosomal large subunit assembly"/>
    <property type="evidence" value="ECO:0007669"/>
    <property type="project" value="InterPro"/>
</dbReference>
<dbReference type="SUPFAM" id="SSF52540">
    <property type="entry name" value="P-loop containing nucleoside triphosphate hydrolases"/>
    <property type="match status" value="6"/>
</dbReference>
<gene>
    <name evidence="11" type="ORF">BDEG_24048</name>
</gene>
<sequence>MDPLCSNISGQDPLHNRISHEQLNLLLQILSYLLLRPSMTPDICHLFRPIVIDLVARWLLFPATEYESALGKNIDFSIVSSANTTTAMMASVSISPATLVETSSLKHTRDGVEIKSISSTSKAFDPSVVFVEYLAAAFSCLLPIVPQVKAHAITAFKNSPSLFSAVEYLSKNPSVESTSRLTAIVKSMYRLLDFSRNVFSGIWDHAALYTLLDYPDDTVRIYTAHSLAVLVGMSDAQRSVFLKQHLDKVNPNSLLPLIPLSEQLQIESMHEKLFENSFTSLPLSSPYHSGVQVWIRTDSLSCLTVDMCGILLPHSQLITAGLSSNGHLPLDISALISLQSSISGTSNLVHTNSTVSCLHRMGISISLNLPILLEGPPGAGKTTLVEEASRLVGSSDLLKIHLGDQTDSKLLLGTYMTTSTPGSFKWQPGVLTTAVSEGRWILIEDIDLAPVDVVAVLVPLLETRWLHIPSRGERIQAKDSFRIFATRRAASSTAKNGSSFATKSRQNSANQKHLGESLWTAIFVDEMNDAEVKRVVHSRFPILQGCIDEIMNSYTTLREQFQEMHSVGRQLSTRDLIKWCHRVSNHHQIQSASCQTLSSSVERQREDLFREAFDCFMAMIPKLSFRNQIAHFLGVTLQIPQHRVEFFLENFVPNIDANLSSKKLVCGRVVLPIFNVKIANTPRPPFAPTSPSLRLIERLAVSISLCEPVLLVGETGTGKTTVVQHLASHVGSKLVVINMSQQSDSTDLLGGFKPVDALLLVVAVREEFDDLFSRTFSVKNNASFLSSIQKAYARRNWRQLIIGFESAVKMAKQVFDKQRNSASQKIDNDAVPDASVQKKKPKQLNPVLCEEWDRFSNTVKRLFVQLDQIKNNLFFSFVEGTLVKALRHGHWILLDEINLATAETLECLSGLLQSSDGSVMLLERGDTTPIVRHPNFRLFACMNPANDAGKRDLPPGLRSRFTEFWVESPDTVQADLLLIIRSYIFSHLPAGPTGDRICLDVAEFYSAVKSLAAQGILFDGADQRVHISMRTLTRALSYAIYIAPMYGIRRSLYEATYMTFMTGLGAESRQKVSTFLRKSILNGIRNPDAFVKQVPKHPGEQDDMADLNEDVLRDSPYILIDCFWIEKGPLDIPSDLDSLFVLTPSVKANLVNLSRAVLSRKYPVLIQGPTSAGKTSMVEYLAKRTGHRFLRINNHEHTDIQEYLGSYVSNDQGALAFQDGVLVEALRKGYWIVLDELNLAPSDVLEALNRLLDDNRELFLPETQELIKPHPHFMLFATQNPAGQYGGRKQLSRAFRNRFLELHFSDIAEGNLEMILEKRCRIAPSYAKKLVTVYKSLQKLRDTSRIFDGRQSFITLRDLFRWALRGAVGYQRLAEDGYMQLAERVRKPEDRATIKKILEIEFKVTIDEEAMYESLFKQIWASLETYIPTNQSFSRMVDQIVWTQAMRRLFVLVHLAMQHSEPVLLVGETGCGKTTVVQILSALANRHLHIINAHQNSETADFLGSQRPTREREQAETEFRDQMRLLLSHPALLQDNVIDTKYEKLGTMIEKAEAIAALFETLDLDEDTLKALQSQVQLCLKLGRKSRALFAWADGPLVQAMKQGDFFLLDEISLADDSVLERLNSVLEPQRLLVLAENGTKEIQEITAAEEFRIFATMNPGGDYGKKELSPALRNRFTEIWVSSVSSRVDLLHILEKKLHPLNMPTEVCCLWGNRILDFLYWLADQLHKPIESIVSLRDILAWVGFMCSTSSHLEVANAFFHGGCMVLIDGMSINPLFGTMGSSTVTLAKTSRYFLRRLAEGKSIDQIVFDDCITAHDDAEFGIVVPKLNTAGSHFGANDFYISVGNAPSKNVSFAMQAPTTLSNCMQLLRALQLNKPILLEGSPGVGKTSLVASLAAVSQHNIVRINLSEQTDLMDLFGSDLPVEGGSGGEFAWRDGPFLKAVQDGAWVLLDELNLASQQVLEGLNSCLDHRAIIYIPELDRNVTCHPDFRVFAAQNPQHEGGGRKGLPKSFVNRFSQVYVAPLNMGDLRFISSALYPNLDPAVSEKMITFNERIREETMVKCSFGWRGAPWEFNLRDVLRWIELWQANVLKLKNSTQVSAIDPGYFLEIIYTHRMRTPSDRQRVRDIFIDVFGYLPDHSTNHPRLYITPTLLQIGNSFLKRAAFRGTHKYGVPTDHLQILPSALPFLESLVQCVETKSLPLIIGPTATGKSSIVRLLASISGQNLHEVTLNPGVDALELLGGFEQIDLVRLSQEIIDTFEKVLHTVLTSGLLQPNLVSLKTLTQIQLDWSAFCLKHANLSTLDSVAIFQQLSSSLQKIAASLHTPLHAFADIQNLLTTYTEFLSSGVRGRFEWVDSALIRALEHGDWLLIDNVNLCSTSVLDRLNPLVETNGAIAISERGLVHGEIKVITPHPNFRLFMAMDPQYGEVSRAMRNRSVEIYIDHFQTSISANTFSVAKLTSSVGFSGDALASAIVQVSARDSHTSGYEQPSTDSRSPILNARLIVEQLQRGDSLESAVHSTLDPETAAITLQAMSALGQNYPSCWPQFVSGKLLSQHSTLASLSISAAGIIAHTSCTRRDLKFVSPTSLMPVMFEKPSRADIVAAAIDSFLQDTTFADFSTRKLWLIMWRDALGLSVDRELKDAFDLALRLVESKPMDAAVVKISAFSNMQLACFGIANADAINFPIDLQQTGIPCITTQTSAFNGTVFRLVRRQYREQLVEDSIYKQSADTLVRDMSVAQLSYALQMGVLRLSQLPHPCVETIYPLLNATRDICISILNVAQISNQSLSFFKTLVPIVKLMDRRYELWESTQTSTVDISKLVLCVRRIAKLVPVCVSLCPENTIEMGMISNAVEKAWEALSIEKIKALGVLWKLGGITTLHTPLLIDIATQFYKVNTRLNSALQNPFDWISRKTITAAGLDVKKAVMEGVATLHYLNEKDTPNTELLQMLQDVPEKLDECITKLDATQSVSLMMLSNIDAQLATITLWPFFDTWALASELTIIEKIYIHLHNGQIDNSQLIKSIREFINSAVTTTSLPPLHFEPLQRLVWALDDDLKNNSNHAIAEHSKKQFVHTIAQEALHQWSKSFWNNGFAFWRSSTMGNRESFMMNGQILQLLSLENELATGLETAIHISNKGSESMHIPLYNGLSGHTLALLASISKVPVYSSASKVQQMKALLRHTASPDFEISQRNKFDVCVLMACIRQLLLAHATLYSVETLDAIRSGIDQLGLLTISEIAEIKDLLLQVNSQRMKLIVQKYLSPMIDSLALCIKKDKISVVQLNIEFSKAWVLYSLAFLEVYIPDLPVDPVAMRTAKIALASRHADRLKAGILVSADKEFIQCQNKLSPYTQAKVEDLEFEFSRMTRWRSKLPIRPTRSQMVDIVNELQQVKQSVLHFDTIQLLLTQLVAETGLSSDVLYQEESLQDVIQSIIDRIDAKYPQYRDLLLPACTALYQLKYGIRLMRHAGSILHLRDASSSIAPLVRFVQDFQIEQFDVVLDHVGSIRGNSQSLMQTKLEIQLATIEQLVAFVRSGLNVDTSVLLRIHAFFDAVVDIWGEAEAQQKRLEEEKESLFAMTQANVVTDEEREETEFRQRFPDFFETFADIIPVDPLNDSEAPKDAPAKSKQPVIIPTFNDAQAWRIATSYKYTVGAFGTASTTGFQKQWSSAFLSCLDAAMAVCRLDGVSVPPTMDQMGRLGFVFASAKHISDFSTTNVSDSDVYDFYNDSNVYEAQQIQSLLVKFDSRINDLLAQWPDHDVLVHLSAICRRIASFPVASPLMKLLTGIELLLIKSQDWEAYASKEVSLKMCLDDIVLFIVKWRRLELNTWRQLLKLEERRCAAKVGKLWFHLWRTTMGILRNPDFDLTQTESEKSTLMNGLFATFDNMCISSPIGQFSERLDMLRSFHKHLSHLDKSCPDEMFTGLKTIISILWNVISYYSQFSLSVETALTNARKPILTELKKYVKIATWKDVNVFALKESAKRTHYHLNKFVKKYMLSLEQPVKDVIATFQETPPSMPALPAEIKIEPESMWDICQLSAMQSCQTSLAIPKTTDGNSAFIENATRVPDAHKLLGRMKSMTMSVISDNVYADTASGVEGFLETILERVDLFRKVNVAAQGDIKVAKGQKLMRKKALVDLLKYLAILGLLPRCRQRFAHHQDSFVTNTYPELEVSKLVSVISALAPSSWMHSELHTLAERAHQYHFRNIARIAVVRSAALSMPLDLTMLEIERSVSSLEHLLNISLEQRSLISFFLTNITQMSGFAEQVRYIISTPSQVEFQSNSKYIGNLVAAQRAVNNAVIVVSQSITVSDMVKKHGHSVTAKFIERINTVLESLKAIKSSIDASCMLNVATYLPSLVVVVKDKDSTNYSRIVAALTEAYYSLCSIQSDFPEHDLFIRDAVSLVCSGLDSLPSTLNLEENLESMDNLSNISTILSKADLVVEHLLIAFQHLRTPMEDVSKNTAKKNSADDVDKEVDEFGLDSNRLIDMHNLTRAVLKHQAVFNVRLGCI</sequence>
<reference evidence="11 12" key="1">
    <citation type="submission" date="2006-10" db="EMBL/GenBank/DDBJ databases">
        <title>The Genome Sequence of Batrachochytrium dendrobatidis JEL423.</title>
        <authorList>
            <consortium name="The Broad Institute Genome Sequencing Platform"/>
            <person name="Birren B."/>
            <person name="Lander E."/>
            <person name="Galagan J."/>
            <person name="Cuomo C."/>
            <person name="Devon K."/>
            <person name="Jaffe D."/>
            <person name="Butler J."/>
            <person name="Alvarez P."/>
            <person name="Gnerre S."/>
            <person name="Grabherr M."/>
            <person name="Kleber M."/>
            <person name="Mauceli E."/>
            <person name="Brockman W."/>
            <person name="Young S."/>
            <person name="LaButti K."/>
            <person name="Sykes S."/>
            <person name="DeCaprio D."/>
            <person name="Crawford M."/>
            <person name="Koehrsen M."/>
            <person name="Engels R."/>
            <person name="Montgomery P."/>
            <person name="Pearson M."/>
            <person name="Howarth C."/>
            <person name="Larson L."/>
            <person name="White J."/>
            <person name="O'Leary S."/>
            <person name="Kodira C."/>
            <person name="Zeng Q."/>
            <person name="Yandava C."/>
            <person name="Alvarado L."/>
            <person name="Longcore J."/>
            <person name="James T."/>
        </authorList>
    </citation>
    <scope>NUCLEOTIDE SEQUENCE [LARGE SCALE GENOMIC DNA]</scope>
    <source>
        <strain evidence="11 12">JEL423</strain>
    </source>
</reference>
<feature type="domain" description="AAA+ ATPase" evidence="10">
    <location>
        <begin position="1875"/>
        <end position="2028"/>
    </location>
</feature>
<dbReference type="InterPro" id="IPR048617">
    <property type="entry name" value="MDN1_AAA_lid_4"/>
</dbReference>
<keyword evidence="6 9" id="KW-0067">ATP-binding</keyword>
<dbReference type="STRING" id="403673.A0A177WJJ2"/>
<evidence type="ECO:0000256" key="8">
    <source>
        <dbReference type="ARBA" id="ARBA00023242"/>
    </source>
</evidence>
<dbReference type="InterPro" id="IPR011704">
    <property type="entry name" value="ATPase_dyneun-rel_AAA"/>
</dbReference>
<dbReference type="Pfam" id="PF17867">
    <property type="entry name" value="AAA_lid_7"/>
    <property type="match status" value="3"/>
</dbReference>
<evidence type="ECO:0000313" key="12">
    <source>
        <dbReference type="Proteomes" id="UP000077115"/>
    </source>
</evidence>
<dbReference type="VEuPathDB" id="FungiDB:BDEG_24048"/>
<evidence type="ECO:0000256" key="9">
    <source>
        <dbReference type="PIRNR" id="PIRNR010340"/>
    </source>
</evidence>
<dbReference type="Gene3D" id="3.40.50.300">
    <property type="entry name" value="P-loop containing nucleotide triphosphate hydrolases"/>
    <property type="match status" value="6"/>
</dbReference>
<name>A0A177WJJ2_BATDL</name>
<feature type="domain" description="AAA+ ATPase" evidence="10">
    <location>
        <begin position="705"/>
        <end position="971"/>
    </location>
</feature>
<dbReference type="FunFam" id="3.40.50.300:FF:000582">
    <property type="entry name" value="Midasin"/>
    <property type="match status" value="1"/>
</dbReference>
<evidence type="ECO:0000256" key="6">
    <source>
        <dbReference type="ARBA" id="ARBA00022840"/>
    </source>
</evidence>
<dbReference type="Pfam" id="PF07728">
    <property type="entry name" value="AAA_5"/>
    <property type="match status" value="8"/>
</dbReference>
<dbReference type="SMART" id="SM00382">
    <property type="entry name" value="AAA"/>
    <property type="match status" value="6"/>
</dbReference>
<dbReference type="PIRSF" id="PIRSF010340">
    <property type="entry name" value="Midasin"/>
    <property type="match status" value="1"/>
</dbReference>